<dbReference type="SUPFAM" id="SSF52540">
    <property type="entry name" value="P-loop containing nucleoside triphosphate hydrolases"/>
    <property type="match status" value="1"/>
</dbReference>
<sequence>MEVRVDVEFKEYRPEPNQSLDAVVGHDQVPRDHHLNEQILVYIAKNYLETSPPQTENEHTAFLTYMREMRKVIYGGHEKGSLVITVWCVSLKILEELWVDYKTGHLGEVVQKCFVTRELLEDLNLTELRLQTTVKEEEYKKAKAYFEKGRAERKIVSSISGEIDKVQDKAIPLCLPANIKWNAETGEIQKLEGARGDFYVVEEAFAELRKIKEPICVVAITGSYRGGKSFILSETLDQDEVFPVGHIMDPKTVGLWIWILPGKMQDINGCTYRVVLLDSEGIDACSAEERNDNQTLVLTILLASLLIYNSKGVPKRSDLQDLEYPLNRDDLKSKNHSVCPRYR</sequence>
<dbReference type="InterPro" id="IPR015894">
    <property type="entry name" value="Guanylate-bd_N"/>
</dbReference>
<proteinExistence type="inferred from homology"/>
<comment type="similarity">
    <text evidence="3">Belongs to the TRAFAC class dynamin-like GTPase superfamily. GB1/RHD3 GTPase family.</text>
</comment>
<evidence type="ECO:0000259" key="4">
    <source>
        <dbReference type="PROSITE" id="PS51715"/>
    </source>
</evidence>
<gene>
    <name evidence="5" type="primary">GBP7</name>
    <name evidence="5" type="ORF">AWC38_SpisGene3828</name>
</gene>
<accession>A0A2B4SPT2</accession>
<evidence type="ECO:0000313" key="5">
    <source>
        <dbReference type="EMBL" id="PFX31376.1"/>
    </source>
</evidence>
<feature type="domain" description="GB1/RHD3-type G" evidence="4">
    <location>
        <begin position="212"/>
        <end position="343"/>
    </location>
</feature>
<dbReference type="EMBL" id="LSMT01000036">
    <property type="protein sequence ID" value="PFX31376.1"/>
    <property type="molecule type" value="Genomic_DNA"/>
</dbReference>
<dbReference type="OrthoDB" id="10057701at2759"/>
<protein>
    <submittedName>
        <fullName evidence="5">Guanylate-binding protein 7</fullName>
    </submittedName>
</protein>
<dbReference type="Pfam" id="PF02263">
    <property type="entry name" value="GBP"/>
    <property type="match status" value="1"/>
</dbReference>
<keyword evidence="6" id="KW-1185">Reference proteome</keyword>
<dbReference type="PROSITE" id="PS51715">
    <property type="entry name" value="G_GB1_RHD3"/>
    <property type="match status" value="1"/>
</dbReference>
<comment type="caution">
    <text evidence="5">The sequence shown here is derived from an EMBL/GenBank/DDBJ whole genome shotgun (WGS) entry which is preliminary data.</text>
</comment>
<name>A0A2B4SPT2_STYPI</name>
<dbReference type="PANTHER" id="PTHR10751">
    <property type="entry name" value="GUANYLATE BINDING PROTEIN"/>
    <property type="match status" value="1"/>
</dbReference>
<evidence type="ECO:0000313" key="6">
    <source>
        <dbReference type="Proteomes" id="UP000225706"/>
    </source>
</evidence>
<keyword evidence="1" id="KW-0547">Nucleotide-binding</keyword>
<keyword evidence="2" id="KW-0342">GTP-binding</keyword>
<organism evidence="5 6">
    <name type="scientific">Stylophora pistillata</name>
    <name type="common">Smooth cauliflower coral</name>
    <dbReference type="NCBI Taxonomy" id="50429"/>
    <lineage>
        <taxon>Eukaryota</taxon>
        <taxon>Metazoa</taxon>
        <taxon>Cnidaria</taxon>
        <taxon>Anthozoa</taxon>
        <taxon>Hexacorallia</taxon>
        <taxon>Scleractinia</taxon>
        <taxon>Astrocoeniina</taxon>
        <taxon>Pocilloporidae</taxon>
        <taxon>Stylophora</taxon>
    </lineage>
</organism>
<dbReference type="Gene3D" id="3.40.50.300">
    <property type="entry name" value="P-loop containing nucleotide triphosphate hydrolases"/>
    <property type="match status" value="1"/>
</dbReference>
<dbReference type="GO" id="GO:0003924">
    <property type="term" value="F:GTPase activity"/>
    <property type="evidence" value="ECO:0007669"/>
    <property type="project" value="InterPro"/>
</dbReference>
<evidence type="ECO:0000256" key="1">
    <source>
        <dbReference type="ARBA" id="ARBA00022741"/>
    </source>
</evidence>
<evidence type="ECO:0000256" key="3">
    <source>
        <dbReference type="PROSITE-ProRule" id="PRU01052"/>
    </source>
</evidence>
<dbReference type="InterPro" id="IPR030386">
    <property type="entry name" value="G_GB1_RHD3_dom"/>
</dbReference>
<dbReference type="Proteomes" id="UP000225706">
    <property type="component" value="Unassembled WGS sequence"/>
</dbReference>
<dbReference type="GO" id="GO:0005525">
    <property type="term" value="F:GTP binding"/>
    <property type="evidence" value="ECO:0007669"/>
    <property type="project" value="UniProtKB-KW"/>
</dbReference>
<evidence type="ECO:0000256" key="2">
    <source>
        <dbReference type="ARBA" id="ARBA00023134"/>
    </source>
</evidence>
<dbReference type="AlphaFoldDB" id="A0A2B4SPT2"/>
<reference evidence="6" key="1">
    <citation type="journal article" date="2017" name="bioRxiv">
        <title>Comparative analysis of the genomes of Stylophora pistillata and Acropora digitifera provides evidence for extensive differences between species of corals.</title>
        <authorList>
            <person name="Voolstra C.R."/>
            <person name="Li Y."/>
            <person name="Liew Y.J."/>
            <person name="Baumgarten S."/>
            <person name="Zoccola D."/>
            <person name="Flot J.-F."/>
            <person name="Tambutte S."/>
            <person name="Allemand D."/>
            <person name="Aranda M."/>
        </authorList>
    </citation>
    <scope>NUCLEOTIDE SEQUENCE [LARGE SCALE GENOMIC DNA]</scope>
</reference>
<dbReference type="InterPro" id="IPR027417">
    <property type="entry name" value="P-loop_NTPase"/>
</dbReference>